<dbReference type="HOGENOM" id="CLU_044503_1_0_1"/>
<dbReference type="InParanoid" id="A0A067MLV8"/>
<feature type="domain" description="VWFA" evidence="2">
    <location>
        <begin position="22"/>
        <end position="125"/>
    </location>
</feature>
<sequence length="218" mass="23683">MKRTDRAPLPGTPNSARISSNNNNRFGAVLSALDSFWISRDAATTSATHAARKDAYTIILFDGQANIYVANDFTSSPDQLLDSILNKGQGRGTDFGVALQVAQSAMEDHWSSERSPVLIFLSDGECRLDEVRVYDICRRAISLGKSLSLHAVSFGNDRYAGYLRNMAKIATEVQAGAPVDQQGPPCGYTSALDTVQLAETFLGIAESMRKPRAALIRH</sequence>
<dbReference type="Pfam" id="PF13519">
    <property type="entry name" value="VWA_2"/>
    <property type="match status" value="1"/>
</dbReference>
<dbReference type="Gene3D" id="3.40.50.410">
    <property type="entry name" value="von Willebrand factor, type A domain"/>
    <property type="match status" value="1"/>
</dbReference>
<dbReference type="CDD" id="cd00198">
    <property type="entry name" value="vWFA"/>
    <property type="match status" value="1"/>
</dbReference>
<dbReference type="Proteomes" id="UP000027195">
    <property type="component" value="Unassembled WGS sequence"/>
</dbReference>
<dbReference type="EMBL" id="KL198026">
    <property type="protein sequence ID" value="KDQ16738.1"/>
    <property type="molecule type" value="Genomic_DNA"/>
</dbReference>
<reference evidence="4" key="1">
    <citation type="journal article" date="2014" name="Proc. Natl. Acad. Sci. U.S.A.">
        <title>Extensive sampling of basidiomycete genomes demonstrates inadequacy of the white-rot/brown-rot paradigm for wood decay fungi.</title>
        <authorList>
            <person name="Riley R."/>
            <person name="Salamov A.A."/>
            <person name="Brown D.W."/>
            <person name="Nagy L.G."/>
            <person name="Floudas D."/>
            <person name="Held B.W."/>
            <person name="Levasseur A."/>
            <person name="Lombard V."/>
            <person name="Morin E."/>
            <person name="Otillar R."/>
            <person name="Lindquist E.A."/>
            <person name="Sun H."/>
            <person name="LaButti K.M."/>
            <person name="Schmutz J."/>
            <person name="Jabbour D."/>
            <person name="Luo H."/>
            <person name="Baker S.E."/>
            <person name="Pisabarro A.G."/>
            <person name="Walton J.D."/>
            <person name="Blanchette R.A."/>
            <person name="Henrissat B."/>
            <person name="Martin F."/>
            <person name="Cullen D."/>
            <person name="Hibbett D.S."/>
            <person name="Grigoriev I.V."/>
        </authorList>
    </citation>
    <scope>NUCLEOTIDE SEQUENCE [LARGE SCALE GENOMIC DNA]</scope>
    <source>
        <strain evidence="4">FD-172 SS1</strain>
    </source>
</reference>
<organism evidence="3 4">
    <name type="scientific">Botryobasidium botryosum (strain FD-172 SS1)</name>
    <dbReference type="NCBI Taxonomy" id="930990"/>
    <lineage>
        <taxon>Eukaryota</taxon>
        <taxon>Fungi</taxon>
        <taxon>Dikarya</taxon>
        <taxon>Basidiomycota</taxon>
        <taxon>Agaricomycotina</taxon>
        <taxon>Agaricomycetes</taxon>
        <taxon>Cantharellales</taxon>
        <taxon>Botryobasidiaceae</taxon>
        <taxon>Botryobasidium</taxon>
    </lineage>
</organism>
<gene>
    <name evidence="3" type="ORF">BOTBODRAFT_106644</name>
</gene>
<name>A0A067MLV8_BOTB1</name>
<dbReference type="AlphaFoldDB" id="A0A067MLV8"/>
<feature type="region of interest" description="Disordered" evidence="1">
    <location>
        <begin position="1"/>
        <end position="20"/>
    </location>
</feature>
<dbReference type="InterPro" id="IPR002035">
    <property type="entry name" value="VWF_A"/>
</dbReference>
<keyword evidence="4" id="KW-1185">Reference proteome</keyword>
<evidence type="ECO:0000313" key="4">
    <source>
        <dbReference type="Proteomes" id="UP000027195"/>
    </source>
</evidence>
<evidence type="ECO:0000259" key="2">
    <source>
        <dbReference type="Pfam" id="PF13519"/>
    </source>
</evidence>
<protein>
    <recommendedName>
        <fullName evidence="2">VWFA domain-containing protein</fullName>
    </recommendedName>
</protein>
<accession>A0A067MLV8</accession>
<evidence type="ECO:0000313" key="3">
    <source>
        <dbReference type="EMBL" id="KDQ16738.1"/>
    </source>
</evidence>
<dbReference type="STRING" id="930990.A0A067MLV8"/>
<dbReference type="SUPFAM" id="SSF53300">
    <property type="entry name" value="vWA-like"/>
    <property type="match status" value="1"/>
</dbReference>
<evidence type="ECO:0000256" key="1">
    <source>
        <dbReference type="SAM" id="MobiDB-lite"/>
    </source>
</evidence>
<dbReference type="OrthoDB" id="2343366at2759"/>
<dbReference type="InterPro" id="IPR036465">
    <property type="entry name" value="vWFA_dom_sf"/>
</dbReference>
<proteinExistence type="predicted"/>